<name>A0ABR4G119_9EURO</name>
<accession>A0ABR4G119</accession>
<organism evidence="5 6">
    <name type="scientific">Aspergillus keveii</name>
    <dbReference type="NCBI Taxonomy" id="714993"/>
    <lineage>
        <taxon>Eukaryota</taxon>
        <taxon>Fungi</taxon>
        <taxon>Dikarya</taxon>
        <taxon>Ascomycota</taxon>
        <taxon>Pezizomycotina</taxon>
        <taxon>Eurotiomycetes</taxon>
        <taxon>Eurotiomycetidae</taxon>
        <taxon>Eurotiales</taxon>
        <taxon>Aspergillaceae</taxon>
        <taxon>Aspergillus</taxon>
        <taxon>Aspergillus subgen. Nidulantes</taxon>
    </lineage>
</organism>
<dbReference type="Pfam" id="PF05368">
    <property type="entry name" value="NmrA"/>
    <property type="match status" value="1"/>
</dbReference>
<evidence type="ECO:0000259" key="4">
    <source>
        <dbReference type="Pfam" id="PF05368"/>
    </source>
</evidence>
<dbReference type="SUPFAM" id="SSF51735">
    <property type="entry name" value="NAD(P)-binding Rossmann-fold domains"/>
    <property type="match status" value="1"/>
</dbReference>
<dbReference type="EMBL" id="JBFTWV010000067">
    <property type="protein sequence ID" value="KAL2789212.1"/>
    <property type="molecule type" value="Genomic_DNA"/>
</dbReference>
<dbReference type="PANTHER" id="PTHR42748">
    <property type="entry name" value="NITROGEN METABOLITE REPRESSION PROTEIN NMRA FAMILY MEMBER"/>
    <property type="match status" value="1"/>
</dbReference>
<dbReference type="Gene3D" id="3.90.25.10">
    <property type="entry name" value="UDP-galactose 4-epimerase, domain 1"/>
    <property type="match status" value="1"/>
</dbReference>
<evidence type="ECO:0000256" key="3">
    <source>
        <dbReference type="ARBA" id="ARBA00023002"/>
    </source>
</evidence>
<evidence type="ECO:0000313" key="5">
    <source>
        <dbReference type="EMBL" id="KAL2789212.1"/>
    </source>
</evidence>
<evidence type="ECO:0000256" key="1">
    <source>
        <dbReference type="ARBA" id="ARBA00006328"/>
    </source>
</evidence>
<keyword evidence="6" id="KW-1185">Reference proteome</keyword>
<proteinExistence type="inferred from homology"/>
<keyword evidence="3" id="KW-0560">Oxidoreductase</keyword>
<gene>
    <name evidence="5" type="ORF">BJX66DRAFT_352226</name>
</gene>
<comment type="caution">
    <text evidence="5">The sequence shown here is derived from an EMBL/GenBank/DDBJ whole genome shotgun (WGS) entry which is preliminary data.</text>
</comment>
<dbReference type="InterPro" id="IPR008030">
    <property type="entry name" value="NmrA-like"/>
</dbReference>
<evidence type="ECO:0000256" key="2">
    <source>
        <dbReference type="ARBA" id="ARBA00022857"/>
    </source>
</evidence>
<keyword evidence="2" id="KW-0521">NADP</keyword>
<feature type="domain" description="NmrA-like" evidence="4">
    <location>
        <begin position="5"/>
        <end position="289"/>
    </location>
</feature>
<dbReference type="InterPro" id="IPR051164">
    <property type="entry name" value="NmrA-like_oxidored"/>
</dbReference>
<dbReference type="PANTHER" id="PTHR42748:SF30">
    <property type="entry name" value="NMRA-LIKE DOMAIN-CONTAINING PROTEIN"/>
    <property type="match status" value="1"/>
</dbReference>
<evidence type="ECO:0000313" key="6">
    <source>
        <dbReference type="Proteomes" id="UP001610563"/>
    </source>
</evidence>
<comment type="similarity">
    <text evidence="1">Belongs to the NmrA-type oxidoreductase family.</text>
</comment>
<dbReference type="Gene3D" id="3.40.50.720">
    <property type="entry name" value="NAD(P)-binding Rossmann-like Domain"/>
    <property type="match status" value="1"/>
</dbReference>
<protein>
    <recommendedName>
        <fullName evidence="4">NmrA-like domain-containing protein</fullName>
    </recommendedName>
</protein>
<dbReference type="Proteomes" id="UP001610563">
    <property type="component" value="Unassembled WGS sequence"/>
</dbReference>
<dbReference type="InterPro" id="IPR036291">
    <property type="entry name" value="NAD(P)-bd_dom_sf"/>
</dbReference>
<reference evidence="5 6" key="1">
    <citation type="submission" date="2024-07" db="EMBL/GenBank/DDBJ databases">
        <title>Section-level genome sequencing and comparative genomics of Aspergillus sections Usti and Cavernicolus.</title>
        <authorList>
            <consortium name="Lawrence Berkeley National Laboratory"/>
            <person name="Nybo J.L."/>
            <person name="Vesth T.C."/>
            <person name="Theobald S."/>
            <person name="Frisvad J.C."/>
            <person name="Larsen T.O."/>
            <person name="Kjaerboelling I."/>
            <person name="Rothschild-Mancinelli K."/>
            <person name="Lyhne E.K."/>
            <person name="Kogle M.E."/>
            <person name="Barry K."/>
            <person name="Clum A."/>
            <person name="Na H."/>
            <person name="Ledsgaard L."/>
            <person name="Lin J."/>
            <person name="Lipzen A."/>
            <person name="Kuo A."/>
            <person name="Riley R."/>
            <person name="Mondo S."/>
            <person name="Labutti K."/>
            <person name="Haridas S."/>
            <person name="Pangalinan J."/>
            <person name="Salamov A.A."/>
            <person name="Simmons B.A."/>
            <person name="Magnuson J.K."/>
            <person name="Chen J."/>
            <person name="Drula E."/>
            <person name="Henrissat B."/>
            <person name="Wiebenga A."/>
            <person name="Lubbers R.J."/>
            <person name="Gomes A.C."/>
            <person name="Makela M.R."/>
            <person name="Stajich J."/>
            <person name="Grigoriev I.V."/>
            <person name="Mortensen U.H."/>
            <person name="De Vries R.P."/>
            <person name="Baker S.E."/>
            <person name="Andersen M.R."/>
        </authorList>
    </citation>
    <scope>NUCLEOTIDE SEQUENCE [LARGE SCALE GENOMIC DNA]</scope>
    <source>
        <strain evidence="5 6">CBS 209.92</strain>
    </source>
</reference>
<sequence length="330" mass="35486">MTAPIAVIVGTLGAQGSSVLSALLENQPHYKIRALTSNATSPDAIRLANSNPKVEVLQTDLSSPNSLLEAFTGASIIFANTVFRPDVFLSQGAAAAEELEASHGLNIVHAASKVASTLQHFIWSTLPDAEGITAGKYKIPHFQSKIPAERYLLDPANGLVDKTTFLRVGMYGSNLVRDPYKPSFVEEQVKYIMTLPCSPSARIPFVGSETPNIGLIVDAIIRQPGKTMGKYVLGVSEHLTAGGWAAALSAASNVDVAFLETSLEDYERRWGPIGTEIGLMFKLIEELGQGSFTAGVHASLIVTPEDLGVQGLLHSSEDRLREFRWEEILG</sequence>